<keyword evidence="3" id="KW-1185">Reference proteome</keyword>
<comment type="caution">
    <text evidence="2">The sequence shown here is derived from an EMBL/GenBank/DDBJ whole genome shotgun (WGS) entry which is preliminary data.</text>
</comment>
<accession>A0A8S1Q0N4</accession>
<protein>
    <submittedName>
        <fullName evidence="2">Uncharacterized protein</fullName>
    </submittedName>
</protein>
<dbReference type="Proteomes" id="UP000692954">
    <property type="component" value="Unassembled WGS sequence"/>
</dbReference>
<gene>
    <name evidence="2" type="ORF">PSON_ATCC_30995.1.T0920144</name>
</gene>
<organism evidence="2 3">
    <name type="scientific">Paramecium sonneborni</name>
    <dbReference type="NCBI Taxonomy" id="65129"/>
    <lineage>
        <taxon>Eukaryota</taxon>
        <taxon>Sar</taxon>
        <taxon>Alveolata</taxon>
        <taxon>Ciliophora</taxon>
        <taxon>Intramacronucleata</taxon>
        <taxon>Oligohymenophorea</taxon>
        <taxon>Peniculida</taxon>
        <taxon>Parameciidae</taxon>
        <taxon>Paramecium</taxon>
    </lineage>
</organism>
<evidence type="ECO:0000256" key="1">
    <source>
        <dbReference type="SAM" id="MobiDB-lite"/>
    </source>
</evidence>
<feature type="region of interest" description="Disordered" evidence="1">
    <location>
        <begin position="1"/>
        <end position="41"/>
    </location>
</feature>
<dbReference type="AlphaFoldDB" id="A0A8S1Q0N4"/>
<evidence type="ECO:0000313" key="3">
    <source>
        <dbReference type="Proteomes" id="UP000692954"/>
    </source>
</evidence>
<feature type="compositionally biased region" description="Basic residues" evidence="1">
    <location>
        <begin position="1"/>
        <end position="16"/>
    </location>
</feature>
<evidence type="ECO:0000313" key="2">
    <source>
        <dbReference type="EMBL" id="CAD8108926.1"/>
    </source>
</evidence>
<dbReference type="EMBL" id="CAJJDN010000092">
    <property type="protein sequence ID" value="CAD8108926.1"/>
    <property type="molecule type" value="Genomic_DNA"/>
</dbReference>
<sequence>MKVKQRKGNKILRNGRNKQAFNDRMLERKKQRFGLDRETVS</sequence>
<name>A0A8S1Q0N4_9CILI</name>
<feature type="compositionally biased region" description="Basic and acidic residues" evidence="1">
    <location>
        <begin position="24"/>
        <end position="41"/>
    </location>
</feature>
<reference evidence="2" key="1">
    <citation type="submission" date="2021-01" db="EMBL/GenBank/DDBJ databases">
        <authorList>
            <consortium name="Genoscope - CEA"/>
            <person name="William W."/>
        </authorList>
    </citation>
    <scope>NUCLEOTIDE SEQUENCE</scope>
</reference>
<proteinExistence type="predicted"/>